<evidence type="ECO:0000313" key="6">
    <source>
        <dbReference type="EMBL" id="ARN82410.1"/>
    </source>
</evidence>
<evidence type="ECO:0000256" key="1">
    <source>
        <dbReference type="ARBA" id="ARBA00022801"/>
    </source>
</evidence>
<dbReference type="AlphaFoldDB" id="A0A1W6MXT7"/>
<dbReference type="STRING" id="655015.B1812_16455"/>
<dbReference type="KEGG" id="mbry:B1812_16455"/>
<dbReference type="GO" id="GO:0016787">
    <property type="term" value="F:hydrolase activity"/>
    <property type="evidence" value="ECO:0007669"/>
    <property type="project" value="UniProtKB-UniRule"/>
</dbReference>
<dbReference type="PROSITE" id="PS51635">
    <property type="entry name" value="PNPLA"/>
    <property type="match status" value="1"/>
</dbReference>
<dbReference type="Pfam" id="PF01734">
    <property type="entry name" value="Patatin"/>
    <property type="match status" value="1"/>
</dbReference>
<keyword evidence="3 4" id="KW-0443">Lipid metabolism</keyword>
<evidence type="ECO:0000256" key="4">
    <source>
        <dbReference type="PROSITE-ProRule" id="PRU01161"/>
    </source>
</evidence>
<evidence type="ECO:0000259" key="5">
    <source>
        <dbReference type="PROSITE" id="PS51635"/>
    </source>
</evidence>
<accession>A0A1W6MXT7</accession>
<dbReference type="NCBIfam" id="NF007623">
    <property type="entry name" value="PRK10279.1"/>
    <property type="match status" value="1"/>
</dbReference>
<dbReference type="InterPro" id="IPR016035">
    <property type="entry name" value="Acyl_Trfase/lysoPLipase"/>
</dbReference>
<dbReference type="PANTHER" id="PTHR14226">
    <property type="entry name" value="NEUROPATHY TARGET ESTERASE/SWISS CHEESE D.MELANOGASTER"/>
    <property type="match status" value="1"/>
</dbReference>
<evidence type="ECO:0000256" key="3">
    <source>
        <dbReference type="ARBA" id="ARBA00023098"/>
    </source>
</evidence>
<protein>
    <submittedName>
        <fullName evidence="6">Lysophospholipase</fullName>
    </submittedName>
</protein>
<feature type="short sequence motif" description="GXSXG" evidence="4">
    <location>
        <begin position="48"/>
        <end position="52"/>
    </location>
</feature>
<dbReference type="PANTHER" id="PTHR14226:SF76">
    <property type="entry name" value="NTE FAMILY PROTEIN RSSA"/>
    <property type="match status" value="1"/>
</dbReference>
<dbReference type="InterPro" id="IPR002641">
    <property type="entry name" value="PNPLA_dom"/>
</dbReference>
<dbReference type="EMBL" id="CP019948">
    <property type="protein sequence ID" value="ARN82410.1"/>
    <property type="molecule type" value="Genomic_DNA"/>
</dbReference>
<feature type="short sequence motif" description="DGA/G" evidence="4">
    <location>
        <begin position="164"/>
        <end position="166"/>
    </location>
</feature>
<keyword evidence="7" id="KW-1185">Reference proteome</keyword>
<feature type="active site" description="Proton acceptor" evidence="4">
    <location>
        <position position="164"/>
    </location>
</feature>
<feature type="active site" description="Nucleophile" evidence="4">
    <location>
        <position position="50"/>
    </location>
</feature>
<dbReference type="InterPro" id="IPR050301">
    <property type="entry name" value="NTE"/>
</dbReference>
<sequence length="318" mass="33941">MTNNVSAGHSRRRKVGLALSSGVARGWAHIGAIRALNRLGVPFDIVSGCSAGALVGGCYLARQLDQLEKWALSLSSRRVVGYLDLSFGRGGMIKGEKIKNELRKFVGQQRIEDLHAPFIAVATDLGTGHEVWLREGDLAEAIRASIAMPGLLPPIESRGRWLADGALLDPMPVAAARSLGADLVIAVNLNTDILGKMRQGATSSRLALGFDPGALLAAQAELAERAPPQSLTQGIFGGGRENPNIFGVMMTSLSIMQDRLTRSRLAGDPPDVHITPRVGHIGLLEFERAEEAIREGENAVERARPELLDALEAMGLAI</sequence>
<proteinExistence type="predicted"/>
<feature type="domain" description="PNPLA" evidence="5">
    <location>
        <begin position="17"/>
        <end position="177"/>
    </location>
</feature>
<dbReference type="Proteomes" id="UP000193978">
    <property type="component" value="Chromosome"/>
</dbReference>
<organism evidence="6 7">
    <name type="scientific">Methylocystis bryophila</name>
    <dbReference type="NCBI Taxonomy" id="655015"/>
    <lineage>
        <taxon>Bacteria</taxon>
        <taxon>Pseudomonadati</taxon>
        <taxon>Pseudomonadota</taxon>
        <taxon>Alphaproteobacteria</taxon>
        <taxon>Hyphomicrobiales</taxon>
        <taxon>Methylocystaceae</taxon>
        <taxon>Methylocystis</taxon>
    </lineage>
</organism>
<comment type="caution">
    <text evidence="4">Lacks conserved residue(s) required for the propagation of feature annotation.</text>
</comment>
<dbReference type="GO" id="GO:0016042">
    <property type="term" value="P:lipid catabolic process"/>
    <property type="evidence" value="ECO:0007669"/>
    <property type="project" value="UniProtKB-UniRule"/>
</dbReference>
<reference evidence="6 7" key="1">
    <citation type="submission" date="2017-02" db="EMBL/GenBank/DDBJ databases">
        <authorList>
            <person name="Peterson S.W."/>
        </authorList>
    </citation>
    <scope>NUCLEOTIDE SEQUENCE [LARGE SCALE GENOMIC DNA]</scope>
    <source>
        <strain evidence="6 7">S285</strain>
    </source>
</reference>
<dbReference type="SUPFAM" id="SSF52151">
    <property type="entry name" value="FabD/lysophospholipase-like"/>
    <property type="match status" value="1"/>
</dbReference>
<keyword evidence="1 4" id="KW-0378">Hydrolase</keyword>
<name>A0A1W6MXT7_9HYPH</name>
<dbReference type="Gene3D" id="3.40.1090.10">
    <property type="entry name" value="Cytosolic phospholipase A2 catalytic domain"/>
    <property type="match status" value="2"/>
</dbReference>
<evidence type="ECO:0000313" key="7">
    <source>
        <dbReference type="Proteomes" id="UP000193978"/>
    </source>
</evidence>
<evidence type="ECO:0000256" key="2">
    <source>
        <dbReference type="ARBA" id="ARBA00022963"/>
    </source>
</evidence>
<keyword evidence="2 4" id="KW-0442">Lipid degradation</keyword>
<dbReference type="RefSeq" id="WP_085772535.1">
    <property type="nucleotide sequence ID" value="NZ_AP027149.1"/>
</dbReference>
<gene>
    <name evidence="6" type="ORF">B1812_16455</name>
</gene>
<dbReference type="OrthoDB" id="5290098at2"/>